<evidence type="ECO:0000313" key="3">
    <source>
        <dbReference type="Proteomes" id="UP000095401"/>
    </source>
</evidence>
<evidence type="ECO:0000259" key="1">
    <source>
        <dbReference type="Pfam" id="PF22308"/>
    </source>
</evidence>
<proteinExistence type="predicted"/>
<dbReference type="KEGG" id="aprs:BI364_00130"/>
<dbReference type="InterPro" id="IPR054242">
    <property type="entry name" value="DUF6969"/>
</dbReference>
<evidence type="ECO:0000313" key="2">
    <source>
        <dbReference type="EMBL" id="AOU99426.1"/>
    </source>
</evidence>
<keyword evidence="3" id="KW-1185">Reference proteome</keyword>
<accession>A0A1D8ISI2</accession>
<dbReference type="EMBL" id="CP017415">
    <property type="protein sequence ID" value="AOU99426.1"/>
    <property type="molecule type" value="Genomic_DNA"/>
</dbReference>
<dbReference type="AlphaFoldDB" id="A0A1D8ISI2"/>
<protein>
    <recommendedName>
        <fullName evidence="1">DUF6969 domain-containing protein</fullName>
    </recommendedName>
</protein>
<gene>
    <name evidence="2" type="ORF">BI364_00130</name>
</gene>
<organism evidence="2 3">
    <name type="scientific">Acidihalobacter yilgarnensis</name>
    <dbReference type="NCBI Taxonomy" id="2819280"/>
    <lineage>
        <taxon>Bacteria</taxon>
        <taxon>Pseudomonadati</taxon>
        <taxon>Pseudomonadota</taxon>
        <taxon>Gammaproteobacteria</taxon>
        <taxon>Chromatiales</taxon>
        <taxon>Ectothiorhodospiraceae</taxon>
        <taxon>Acidihalobacter</taxon>
    </lineage>
</organism>
<sequence>MLAAGNEIRECYRVLERGGLNVVGEVLREQGDFVELEHYPRDDVEDIGHYSQYYYHAHRGVGEAHGHFHTFIRTGLLASPPLPEATFQVSEPWPREQAAIAHLIAIAMDDWGYPIGLFTTNRWVTGETWYAAETVAGLLPGFVIDHANPSWPTNRWITAMLRLFHPQIEALLAHRDACIGLWQRALPECDVLEDRRLEVIGYLPISVEAWMAQLQGS</sequence>
<name>A0A1D8ISI2_9GAMM</name>
<reference evidence="3" key="1">
    <citation type="submission" date="2016-09" db="EMBL/GenBank/DDBJ databases">
        <title>Acidihalobacter prosperus F5.</title>
        <authorList>
            <person name="Khaleque H.N."/>
            <person name="Ramsay J.P."/>
            <person name="Kaksonen A.H."/>
            <person name="Boxall N.J."/>
            <person name="Watkin E.L.J."/>
        </authorList>
    </citation>
    <scope>NUCLEOTIDE SEQUENCE [LARGE SCALE GENOMIC DNA]</scope>
    <source>
        <strain evidence="3">F5</strain>
    </source>
</reference>
<dbReference type="Proteomes" id="UP000095401">
    <property type="component" value="Chromosome"/>
</dbReference>
<dbReference type="Pfam" id="PF22308">
    <property type="entry name" value="DUF6969"/>
    <property type="match status" value="1"/>
</dbReference>
<feature type="domain" description="DUF6969" evidence="1">
    <location>
        <begin position="3"/>
        <end position="205"/>
    </location>
</feature>